<dbReference type="EMBL" id="CAJVPV010054546">
    <property type="protein sequence ID" value="CAG8783356.1"/>
    <property type="molecule type" value="Genomic_DNA"/>
</dbReference>
<feature type="non-terminal residue" evidence="1">
    <location>
        <position position="1"/>
    </location>
</feature>
<keyword evidence="2" id="KW-1185">Reference proteome</keyword>
<reference evidence="1" key="1">
    <citation type="submission" date="2021-06" db="EMBL/GenBank/DDBJ databases">
        <authorList>
            <person name="Kallberg Y."/>
            <person name="Tangrot J."/>
            <person name="Rosling A."/>
        </authorList>
    </citation>
    <scope>NUCLEOTIDE SEQUENCE</scope>
    <source>
        <strain evidence="1">CL551</strain>
    </source>
</reference>
<sequence length="94" mass="10963">MKELNKTFKQIAIAMTNDSDLFEYDNEYETETYNNTEIIDLDNNQLDIINSIDLTSTLLSNNNIGNLNQEKEIEIEHGDIEFNVDELVENFIEK</sequence>
<comment type="caution">
    <text evidence="1">The sequence shown here is derived from an EMBL/GenBank/DDBJ whole genome shotgun (WGS) entry which is preliminary data.</text>
</comment>
<dbReference type="Proteomes" id="UP000789342">
    <property type="component" value="Unassembled WGS sequence"/>
</dbReference>
<dbReference type="AlphaFoldDB" id="A0A9N9JM47"/>
<name>A0A9N9JM47_9GLOM</name>
<proteinExistence type="predicted"/>
<protein>
    <submittedName>
        <fullName evidence="1">17201_t:CDS:1</fullName>
    </submittedName>
</protein>
<evidence type="ECO:0000313" key="2">
    <source>
        <dbReference type="Proteomes" id="UP000789342"/>
    </source>
</evidence>
<evidence type="ECO:0000313" key="1">
    <source>
        <dbReference type="EMBL" id="CAG8783356.1"/>
    </source>
</evidence>
<accession>A0A9N9JM47</accession>
<organism evidence="1 2">
    <name type="scientific">Acaulospora morrowiae</name>
    <dbReference type="NCBI Taxonomy" id="94023"/>
    <lineage>
        <taxon>Eukaryota</taxon>
        <taxon>Fungi</taxon>
        <taxon>Fungi incertae sedis</taxon>
        <taxon>Mucoromycota</taxon>
        <taxon>Glomeromycotina</taxon>
        <taxon>Glomeromycetes</taxon>
        <taxon>Diversisporales</taxon>
        <taxon>Acaulosporaceae</taxon>
        <taxon>Acaulospora</taxon>
    </lineage>
</organism>
<gene>
    <name evidence="1" type="ORF">AMORRO_LOCUS17513</name>
</gene>